<protein>
    <submittedName>
        <fullName evidence="2">Uncharacterized protein</fullName>
    </submittedName>
</protein>
<accession>A0A6L2K6T3</accession>
<sequence length="281" mass="31155">MEILGESISQEDVNQKFLRSLSLEWNIHTIMWSNKPDLDTLSLDDLYNNLKVFEPKVKGVSSLITNTQNMAFVSSSSNNNTNSSNEAVTTAFRVTTAGTQVNAANTTNIDNLSDAIIYAFLGSQSNSSQLLNLNGNETVSFNKTKVECYNYHMRGYFARECRALRAQDNGNRNSESTRRNVPVETTNSSALVSCDGLEGYDWSDQAKEGPNYALMAYSTLSFDYEIADKCKASLGYNAVPPPYTRNFLPLKPDLSGLEEFDNEPIVSEPTVKKPKVETSDA</sequence>
<dbReference type="AlphaFoldDB" id="A0A6L2K6T3"/>
<evidence type="ECO:0000256" key="1">
    <source>
        <dbReference type="SAM" id="MobiDB-lite"/>
    </source>
</evidence>
<proteinExistence type="predicted"/>
<feature type="compositionally biased region" description="Basic and acidic residues" evidence="1">
    <location>
        <begin position="270"/>
        <end position="281"/>
    </location>
</feature>
<comment type="caution">
    <text evidence="2">The sequence shown here is derived from an EMBL/GenBank/DDBJ whole genome shotgun (WGS) entry which is preliminary data.</text>
</comment>
<evidence type="ECO:0000313" key="2">
    <source>
        <dbReference type="EMBL" id="GEU43584.1"/>
    </source>
</evidence>
<gene>
    <name evidence="2" type="ORF">Tci_015562</name>
</gene>
<dbReference type="EMBL" id="BKCJ010001729">
    <property type="protein sequence ID" value="GEU43584.1"/>
    <property type="molecule type" value="Genomic_DNA"/>
</dbReference>
<feature type="region of interest" description="Disordered" evidence="1">
    <location>
        <begin position="259"/>
        <end position="281"/>
    </location>
</feature>
<organism evidence="2">
    <name type="scientific">Tanacetum cinerariifolium</name>
    <name type="common">Dalmatian daisy</name>
    <name type="synonym">Chrysanthemum cinerariifolium</name>
    <dbReference type="NCBI Taxonomy" id="118510"/>
    <lineage>
        <taxon>Eukaryota</taxon>
        <taxon>Viridiplantae</taxon>
        <taxon>Streptophyta</taxon>
        <taxon>Embryophyta</taxon>
        <taxon>Tracheophyta</taxon>
        <taxon>Spermatophyta</taxon>
        <taxon>Magnoliopsida</taxon>
        <taxon>eudicotyledons</taxon>
        <taxon>Gunneridae</taxon>
        <taxon>Pentapetalae</taxon>
        <taxon>asterids</taxon>
        <taxon>campanulids</taxon>
        <taxon>Asterales</taxon>
        <taxon>Asteraceae</taxon>
        <taxon>Asteroideae</taxon>
        <taxon>Anthemideae</taxon>
        <taxon>Anthemidinae</taxon>
        <taxon>Tanacetum</taxon>
    </lineage>
</organism>
<name>A0A6L2K6T3_TANCI</name>
<reference evidence="2" key="1">
    <citation type="journal article" date="2019" name="Sci. Rep.">
        <title>Draft genome of Tanacetum cinerariifolium, the natural source of mosquito coil.</title>
        <authorList>
            <person name="Yamashiro T."/>
            <person name="Shiraishi A."/>
            <person name="Satake H."/>
            <person name="Nakayama K."/>
        </authorList>
    </citation>
    <scope>NUCLEOTIDE SEQUENCE</scope>
</reference>